<name>R7UR92_CAPTE</name>
<dbReference type="PRINTS" id="PR00449">
    <property type="entry name" value="RASTRNSFRMNG"/>
</dbReference>
<dbReference type="SMART" id="SM00175">
    <property type="entry name" value="RAB"/>
    <property type="match status" value="1"/>
</dbReference>
<gene>
    <name evidence="4" type="ORF">CAPTEDRAFT_94008</name>
</gene>
<dbReference type="EMBL" id="AMQN01023146">
    <property type="status" value="NOT_ANNOTATED_CDS"/>
    <property type="molecule type" value="Genomic_DNA"/>
</dbReference>
<dbReference type="EnsemblMetazoa" id="CapteT94008">
    <property type="protein sequence ID" value="CapteP94008"/>
    <property type="gene ID" value="CapteG94008"/>
</dbReference>
<keyword evidence="6" id="KW-1185">Reference proteome</keyword>
<dbReference type="InterPro" id="IPR005225">
    <property type="entry name" value="Small_GTP-bd"/>
</dbReference>
<protein>
    <recommendedName>
        <fullName evidence="7">Small monomeric GTPase</fullName>
    </recommendedName>
</protein>
<evidence type="ECO:0000313" key="5">
    <source>
        <dbReference type="EnsemblMetazoa" id="CapteP94008"/>
    </source>
</evidence>
<organism evidence="4">
    <name type="scientific">Capitella teleta</name>
    <name type="common">Polychaete worm</name>
    <dbReference type="NCBI Taxonomy" id="283909"/>
    <lineage>
        <taxon>Eukaryota</taxon>
        <taxon>Metazoa</taxon>
        <taxon>Spiralia</taxon>
        <taxon>Lophotrochozoa</taxon>
        <taxon>Annelida</taxon>
        <taxon>Polychaeta</taxon>
        <taxon>Sedentaria</taxon>
        <taxon>Scolecida</taxon>
        <taxon>Capitellidae</taxon>
        <taxon>Capitella</taxon>
    </lineage>
</organism>
<dbReference type="FunFam" id="3.40.50.300:FF:001179">
    <property type="entry name" value="Rho family GTPase"/>
    <property type="match status" value="1"/>
</dbReference>
<dbReference type="AlphaFoldDB" id="R7UR92"/>
<dbReference type="EMBL" id="KB301098">
    <property type="protein sequence ID" value="ELU05936.1"/>
    <property type="molecule type" value="Genomic_DNA"/>
</dbReference>
<proteinExistence type="inferred from homology"/>
<dbReference type="OrthoDB" id="8830751at2759"/>
<evidence type="ECO:0008006" key="7">
    <source>
        <dbReference type="Google" id="ProtNLM"/>
    </source>
</evidence>
<dbReference type="Proteomes" id="UP000014760">
    <property type="component" value="Unassembled WGS sequence"/>
</dbReference>
<evidence type="ECO:0000313" key="4">
    <source>
        <dbReference type="EMBL" id="ELU05936.1"/>
    </source>
</evidence>
<evidence type="ECO:0000256" key="1">
    <source>
        <dbReference type="ARBA" id="ARBA00010142"/>
    </source>
</evidence>
<dbReference type="CDD" id="cd00157">
    <property type="entry name" value="Rho"/>
    <property type="match status" value="1"/>
</dbReference>
<dbReference type="InterPro" id="IPR027417">
    <property type="entry name" value="P-loop_NTPase"/>
</dbReference>
<dbReference type="HOGENOM" id="CLU_041217_21_2_1"/>
<dbReference type="SMART" id="SM00174">
    <property type="entry name" value="RHO"/>
    <property type="match status" value="1"/>
</dbReference>
<dbReference type="NCBIfam" id="TIGR00231">
    <property type="entry name" value="small_GTP"/>
    <property type="match status" value="1"/>
</dbReference>
<dbReference type="Gene3D" id="3.40.50.300">
    <property type="entry name" value="P-loop containing nucleotide triphosphate hydrolases"/>
    <property type="match status" value="1"/>
</dbReference>
<keyword evidence="2" id="KW-0547">Nucleotide-binding</keyword>
<keyword evidence="3" id="KW-0342">GTP-binding</keyword>
<dbReference type="InterPro" id="IPR001806">
    <property type="entry name" value="Small_GTPase"/>
</dbReference>
<dbReference type="PANTHER" id="PTHR24072">
    <property type="entry name" value="RHO FAMILY GTPASE"/>
    <property type="match status" value="1"/>
</dbReference>
<comment type="similarity">
    <text evidence="1">Belongs to the small GTPase superfamily. Rho family.</text>
</comment>
<evidence type="ECO:0000256" key="2">
    <source>
        <dbReference type="ARBA" id="ARBA00022741"/>
    </source>
</evidence>
<accession>R7UR92</accession>
<dbReference type="PROSITE" id="PS51421">
    <property type="entry name" value="RAS"/>
    <property type="match status" value="1"/>
</dbReference>
<dbReference type="InterPro" id="IPR003578">
    <property type="entry name" value="Small_GTPase_Rho"/>
</dbReference>
<dbReference type="PROSITE" id="PS51420">
    <property type="entry name" value="RHO"/>
    <property type="match status" value="1"/>
</dbReference>
<evidence type="ECO:0000256" key="3">
    <source>
        <dbReference type="ARBA" id="ARBA00023134"/>
    </source>
</evidence>
<dbReference type="SUPFAM" id="SSF52540">
    <property type="entry name" value="P-loop containing nucleoside triphosphate hydrolases"/>
    <property type="match status" value="1"/>
</dbReference>
<dbReference type="PROSITE" id="PS51419">
    <property type="entry name" value="RAB"/>
    <property type="match status" value="1"/>
</dbReference>
<reference evidence="6" key="1">
    <citation type="submission" date="2012-12" db="EMBL/GenBank/DDBJ databases">
        <authorList>
            <person name="Hellsten U."/>
            <person name="Grimwood J."/>
            <person name="Chapman J.A."/>
            <person name="Shapiro H."/>
            <person name="Aerts A."/>
            <person name="Otillar R.P."/>
            <person name="Terry A.Y."/>
            <person name="Boore J.L."/>
            <person name="Simakov O."/>
            <person name="Marletaz F."/>
            <person name="Cho S.-J."/>
            <person name="Edsinger-Gonzales E."/>
            <person name="Havlak P."/>
            <person name="Kuo D.-H."/>
            <person name="Larsson T."/>
            <person name="Lv J."/>
            <person name="Arendt D."/>
            <person name="Savage R."/>
            <person name="Osoegawa K."/>
            <person name="de Jong P."/>
            <person name="Lindberg D.R."/>
            <person name="Seaver E.C."/>
            <person name="Weisblat D.A."/>
            <person name="Putnam N.H."/>
            <person name="Grigoriev I.V."/>
            <person name="Rokhsar D.S."/>
        </authorList>
    </citation>
    <scope>NUCLEOTIDE SEQUENCE</scope>
    <source>
        <strain evidence="6">I ESC-2004</strain>
    </source>
</reference>
<dbReference type="Pfam" id="PF00071">
    <property type="entry name" value="Ras"/>
    <property type="match status" value="1"/>
</dbReference>
<dbReference type="GO" id="GO:0003924">
    <property type="term" value="F:GTPase activity"/>
    <property type="evidence" value="ECO:0007669"/>
    <property type="project" value="InterPro"/>
</dbReference>
<dbReference type="STRING" id="283909.R7UR92"/>
<dbReference type="SMART" id="SM00173">
    <property type="entry name" value="RAS"/>
    <property type="match status" value="1"/>
</dbReference>
<dbReference type="GO" id="GO:0005525">
    <property type="term" value="F:GTP binding"/>
    <property type="evidence" value="ECO:0007669"/>
    <property type="project" value="UniProtKB-KW"/>
</dbReference>
<reference evidence="5" key="3">
    <citation type="submission" date="2015-06" db="UniProtKB">
        <authorList>
            <consortium name="EnsemblMetazoa"/>
        </authorList>
    </citation>
    <scope>IDENTIFICATION</scope>
</reference>
<dbReference type="OMA" id="PCINSMD"/>
<dbReference type="GO" id="GO:0007264">
    <property type="term" value="P:small GTPase-mediated signal transduction"/>
    <property type="evidence" value="ECO:0007669"/>
    <property type="project" value="InterPro"/>
</dbReference>
<reference evidence="4 6" key="2">
    <citation type="journal article" date="2013" name="Nature">
        <title>Insights into bilaterian evolution from three spiralian genomes.</title>
        <authorList>
            <person name="Simakov O."/>
            <person name="Marletaz F."/>
            <person name="Cho S.J."/>
            <person name="Edsinger-Gonzales E."/>
            <person name="Havlak P."/>
            <person name="Hellsten U."/>
            <person name="Kuo D.H."/>
            <person name="Larsson T."/>
            <person name="Lv J."/>
            <person name="Arendt D."/>
            <person name="Savage R."/>
            <person name="Osoegawa K."/>
            <person name="de Jong P."/>
            <person name="Grimwood J."/>
            <person name="Chapman J.A."/>
            <person name="Shapiro H."/>
            <person name="Aerts A."/>
            <person name="Otillar R.P."/>
            <person name="Terry A.Y."/>
            <person name="Boore J.L."/>
            <person name="Grigoriev I.V."/>
            <person name="Lindberg D.R."/>
            <person name="Seaver E.C."/>
            <person name="Weisblat D.A."/>
            <person name="Putnam N.H."/>
            <person name="Rokhsar D.S."/>
        </authorList>
    </citation>
    <scope>NUCLEOTIDE SEQUENCE</scope>
    <source>
        <strain evidence="4 6">I ESC-2004</strain>
    </source>
</reference>
<sequence>MKDQIKCVIVGDSLVGKTCMLSVLVNNTFPRNVQQTVFDSYSSNLLVDHQHFLLDLCDTAGAEDYDRLRPLSYPETDVFVVALNVVSEVGLSNVVDKWLPEIRQHCPEVPFILVGNQTDLRASETTMKSTTKRRLKSVSRPDGEKLAQEVGAVAYMECSARKQDGVTEVFEAAVRAAYKGHEPSPKPSVAPSKCCVS</sequence>
<evidence type="ECO:0000313" key="6">
    <source>
        <dbReference type="Proteomes" id="UP000014760"/>
    </source>
</evidence>